<organism evidence="2 3">
    <name type="scientific">Aureobasidium melanogenum</name>
    <name type="common">Aureobasidium pullulans var. melanogenum</name>
    <dbReference type="NCBI Taxonomy" id="46634"/>
    <lineage>
        <taxon>Eukaryota</taxon>
        <taxon>Fungi</taxon>
        <taxon>Dikarya</taxon>
        <taxon>Ascomycota</taxon>
        <taxon>Pezizomycotina</taxon>
        <taxon>Dothideomycetes</taxon>
        <taxon>Dothideomycetidae</taxon>
        <taxon>Dothideales</taxon>
        <taxon>Saccotheciaceae</taxon>
        <taxon>Aureobasidium</taxon>
    </lineage>
</organism>
<feature type="non-terminal residue" evidence="2">
    <location>
        <position position="1"/>
    </location>
</feature>
<feature type="region of interest" description="Disordered" evidence="1">
    <location>
        <begin position="1039"/>
        <end position="1058"/>
    </location>
</feature>
<proteinExistence type="predicted"/>
<dbReference type="EMBL" id="JAHFXS010000004">
    <property type="protein sequence ID" value="KAG9991233.1"/>
    <property type="molecule type" value="Genomic_DNA"/>
</dbReference>
<feature type="compositionally biased region" description="Basic and acidic residues" evidence="1">
    <location>
        <begin position="277"/>
        <end position="290"/>
    </location>
</feature>
<protein>
    <submittedName>
        <fullName evidence="2">Uncharacterized protein</fullName>
    </submittedName>
</protein>
<feature type="region of interest" description="Disordered" evidence="1">
    <location>
        <begin position="275"/>
        <end position="309"/>
    </location>
</feature>
<name>A0A9P8K2K2_AURME</name>
<keyword evidence="3" id="KW-1185">Reference proteome</keyword>
<reference evidence="2" key="1">
    <citation type="journal article" date="2021" name="J Fungi (Basel)">
        <title>Virulence traits and population genomics of the black yeast Aureobasidium melanogenum.</title>
        <authorList>
            <person name="Cernosa A."/>
            <person name="Sun X."/>
            <person name="Gostincar C."/>
            <person name="Fang C."/>
            <person name="Gunde-Cimerman N."/>
            <person name="Song Z."/>
        </authorList>
    </citation>
    <scope>NUCLEOTIDE SEQUENCE</scope>
    <source>
        <strain evidence="2">EXF-9298</strain>
    </source>
</reference>
<reference evidence="2" key="2">
    <citation type="submission" date="2021-08" db="EMBL/GenBank/DDBJ databases">
        <authorList>
            <person name="Gostincar C."/>
            <person name="Sun X."/>
            <person name="Song Z."/>
            <person name="Gunde-Cimerman N."/>
        </authorList>
    </citation>
    <scope>NUCLEOTIDE SEQUENCE</scope>
    <source>
        <strain evidence="2">EXF-9298</strain>
    </source>
</reference>
<evidence type="ECO:0000313" key="2">
    <source>
        <dbReference type="EMBL" id="KAG9991233.1"/>
    </source>
</evidence>
<dbReference type="Proteomes" id="UP000729357">
    <property type="component" value="Unassembled WGS sequence"/>
</dbReference>
<sequence length="1432" mass="159868">MSTNRYIDYQRNYMASIKFDRLALPPKLTINDLPTLLFATILSHALPERRDGFIPSILNTAKMFKKTSTARPTPGYLLVNKRFSRIGRQVWLQTDFSHVYINSWAPLHKGLISSASTMSFVVLSLDIRRGDRALNEKLVPSAFAAKLRELLHEMKNLEVLMIRVWHGIGSLAPVSEIIMNNFSGVRVKQAVNIASILSLEGGVDHDRGCPGLLSDYYIKNFMSHLFHVPMREIPKPTTAYLDESEPLLKIPIWRGCAATRKSAKGLGCPPWWSVSPESRRSSARITKDDEMNGAEDSDMPDAGNESDGSSIFSVTTPPSNVLRTYTAIDFPQLPHFTVINGQSHGTDWHKHSWRYTARKDPNGTGFEVRQLDIDKFDGYEVPDWNNLFYWPPKYNLGPPTHDSDWHGLIAKWGLPVLEKAGFLNHYPADDDDYAEPVGRLASARNPHGDDAKRIHPVFREDMWLDIDDYQYQLLEPALLLASALLDDPGTLAFFYAVSDLKSMTEFEDKVHGKCKVANVPAALSNAQETEVYRKIIAMRNWLEWKFAPAPEMVKANAVALTDWRDDSNGNRLKASNEHCSQSTIYVCQTFLDILQRYDDDFSNQTDNHKEALEALLDTAHVPESRRPKQIDPISAYERTNFQLADTIVHEFCHAFNGAYFPDRDDGTPTEPWIQGNRSNELGHALIVHLIGGDPSAMLRFSDSKLQELEQGCSIPFGFWFAKQWDLWRDKAGAERTTTADKNQAFNTAQVFYPVPQKQTTAPPSPSHQQPLFFTKDGLLPPQCWCPSSSRPCPQTIDLDLLHSDGVNAFCHHNDPEFAVVNPDAVAEDIRVAFSHQADLQVLLRGILLKIRGLPLGYQAEHRRYGARRELRIYGHPSGQYFESWVKWGLHFTSLLKEDLVHCTCQLTGRVNQSSPHDETKQPLLPKSALITNSCRPLNKRAKKVAFMPTLQEVHDSLAHKNREASLPSCSDHATMGSRVFGYETGSSPSSNSSLLAEAGSSMCGSSVNDVSLPQSNKQTTTSHLRNVSNTAVLGDETLVPSKKEPHPWTSQDSGPHADSMLPYQVSTLDLSTTAHTSTSLSLPISDLSMSSGSLYVDAPGSTSQQGKVCNAEVHINTLSSPGYDYKTYVQPSNHVSHHQMETAADLSHKNINEPLPPHSVTCSTGLPSTTGISSRTPETSNVSSETVRADQTGQHHRCCIGVLSAFEAEFLNDEDKQAILEGGCHGLCAIQTTFLNNKSPANEESRSDSLKSSPTTRGPSDRPARFISPMPSDIMPNGRRGEMSTLPRFSRRRVAAEYKRPQSPVALVEHPSRKSGRPRGILLAQSESLEQNGRTSLGNAVQHSRSSTLTGDKLNDLSSVSLDHLYSITYQPKQKLKRQVKHDDLRHEYQSQGELAKEARLTVQAKEAHVTVQAKEESSPRRKLFRRLRALF</sequence>
<gene>
    <name evidence="2" type="ORF">KCU98_g520</name>
</gene>
<accession>A0A9P8K2K2</accession>
<comment type="caution">
    <text evidence="2">The sequence shown here is derived from an EMBL/GenBank/DDBJ whole genome shotgun (WGS) entry which is preliminary data.</text>
</comment>
<evidence type="ECO:0000313" key="3">
    <source>
        <dbReference type="Proteomes" id="UP000729357"/>
    </source>
</evidence>
<feature type="region of interest" description="Disordered" evidence="1">
    <location>
        <begin position="1238"/>
        <end position="1286"/>
    </location>
</feature>
<evidence type="ECO:0000256" key="1">
    <source>
        <dbReference type="SAM" id="MobiDB-lite"/>
    </source>
</evidence>